<sequence length="146" mass="16070">MQDMSVSTCAVLRCQNDAAEVWHVSRPEPRDYRVCARHRQAIRDGALWARDTSDDAVLLLEGDADFTMPNVLRGYRIGGGALAEVVEGEREYVLRLELTHGHLGVPQDRELTLYLPLTVAGPFAAALQRFVDSWPAPPDGEGPSGD</sequence>
<dbReference type="Proteomes" id="UP000029713">
    <property type="component" value="Unassembled WGS sequence"/>
</dbReference>
<keyword evidence="2" id="KW-1185">Reference proteome</keyword>
<dbReference type="AlphaFoldDB" id="A0A098Y982"/>
<organism evidence="1 2">
    <name type="scientific">Modestobacter caceresii</name>
    <dbReference type="NCBI Taxonomy" id="1522368"/>
    <lineage>
        <taxon>Bacteria</taxon>
        <taxon>Bacillati</taxon>
        <taxon>Actinomycetota</taxon>
        <taxon>Actinomycetes</taxon>
        <taxon>Geodermatophilales</taxon>
        <taxon>Geodermatophilaceae</taxon>
        <taxon>Modestobacter</taxon>
    </lineage>
</organism>
<evidence type="ECO:0000313" key="2">
    <source>
        <dbReference type="Proteomes" id="UP000029713"/>
    </source>
</evidence>
<reference evidence="1 2" key="1">
    <citation type="submission" date="2014-07" db="EMBL/GenBank/DDBJ databases">
        <title>Biosystematic studies on Modestobacter strains isolated from extreme hyper-arid desert soil and from historic building.</title>
        <authorList>
            <person name="Bukarasam K."/>
            <person name="Bull A."/>
            <person name="Girard G."/>
            <person name="van Wezel G."/>
            <person name="Goodfellow M."/>
        </authorList>
    </citation>
    <scope>NUCLEOTIDE SEQUENCE [LARGE SCALE GENOMIC DNA]</scope>
    <source>
        <strain evidence="1 2">KNN45-2b</strain>
    </source>
</reference>
<evidence type="ECO:0000313" key="1">
    <source>
        <dbReference type="EMBL" id="KGH47017.1"/>
    </source>
</evidence>
<comment type="caution">
    <text evidence="1">The sequence shown here is derived from an EMBL/GenBank/DDBJ whole genome shotgun (WGS) entry which is preliminary data.</text>
</comment>
<name>A0A098Y982_9ACTN</name>
<protein>
    <submittedName>
        <fullName evidence="1">Uncharacterized protein</fullName>
    </submittedName>
</protein>
<gene>
    <name evidence="1" type="ORF">IN07_09370</name>
</gene>
<proteinExistence type="predicted"/>
<dbReference type="EMBL" id="JPMX01000031">
    <property type="protein sequence ID" value="KGH47017.1"/>
    <property type="molecule type" value="Genomic_DNA"/>
</dbReference>
<accession>A0A098Y982</accession>